<dbReference type="AlphaFoldDB" id="A0A5M9X2T9"/>
<organism evidence="2 3">
    <name type="scientific">Paenibacillus amylolyticus</name>
    <dbReference type="NCBI Taxonomy" id="1451"/>
    <lineage>
        <taxon>Bacteria</taxon>
        <taxon>Bacillati</taxon>
        <taxon>Bacillota</taxon>
        <taxon>Bacilli</taxon>
        <taxon>Bacillales</taxon>
        <taxon>Paenibacillaceae</taxon>
        <taxon>Paenibacillus</taxon>
    </lineage>
</organism>
<dbReference type="OrthoDB" id="2639081at2"/>
<comment type="caution">
    <text evidence="2">The sequence shown here is derived from an EMBL/GenBank/DDBJ whole genome shotgun (WGS) entry which is preliminary data.</text>
</comment>
<dbReference type="Proteomes" id="UP000323664">
    <property type="component" value="Unassembled WGS sequence"/>
</dbReference>
<evidence type="ECO:0000313" key="3">
    <source>
        <dbReference type="Proteomes" id="UP000323664"/>
    </source>
</evidence>
<dbReference type="RefSeq" id="WP_123067401.1">
    <property type="nucleotide sequence ID" value="NZ_RIAS01000031.1"/>
</dbReference>
<evidence type="ECO:0000256" key="1">
    <source>
        <dbReference type="SAM" id="Phobius"/>
    </source>
</evidence>
<evidence type="ECO:0000313" key="2">
    <source>
        <dbReference type="EMBL" id="KAA8787813.1"/>
    </source>
</evidence>
<keyword evidence="1" id="KW-0472">Membrane</keyword>
<dbReference type="EMBL" id="RIAS01000031">
    <property type="protein sequence ID" value="KAA8787813.1"/>
    <property type="molecule type" value="Genomic_DNA"/>
</dbReference>
<reference evidence="2 3" key="1">
    <citation type="journal article" date="2019" name="J. Ind. Microbiol. Biotechnol.">
        <title>Paenibacillus amylolyticus 27C64 has a diverse set of carbohydrate-active enzymes and complete pectin deconstruction system.</title>
        <authorList>
            <person name="Keggi C."/>
            <person name="Doran-Peterson J."/>
        </authorList>
    </citation>
    <scope>NUCLEOTIDE SEQUENCE [LARGE SCALE GENOMIC DNA]</scope>
    <source>
        <strain evidence="2 3">27C64</strain>
    </source>
</reference>
<sequence>MHRIHPVCEETVSPHVGRPVCLVMRDGTHMYGTLGGCRDGKVYLNECFQGPRLSSIQSKQQLRRVNKKKLTSARKAKSSAYGGYPYGGGYGGYGGYGYGAGYDVALIATLFLLPFLFI</sequence>
<keyword evidence="1" id="KW-0812">Transmembrane</keyword>
<keyword evidence="1" id="KW-1133">Transmembrane helix</keyword>
<gene>
    <name evidence="2" type="ORF">EC604_28730</name>
</gene>
<name>A0A5M9X2T9_PAEAM</name>
<protein>
    <submittedName>
        <fullName evidence="2">Uncharacterized protein</fullName>
    </submittedName>
</protein>
<accession>A0A5M9X2T9</accession>
<proteinExistence type="predicted"/>
<feature type="transmembrane region" description="Helical" evidence="1">
    <location>
        <begin position="96"/>
        <end position="117"/>
    </location>
</feature>